<evidence type="ECO:0000256" key="1">
    <source>
        <dbReference type="SAM" id="MobiDB-lite"/>
    </source>
</evidence>
<evidence type="ECO:0000313" key="3">
    <source>
        <dbReference type="Proteomes" id="UP000002630"/>
    </source>
</evidence>
<feature type="compositionally biased region" description="Low complexity" evidence="1">
    <location>
        <begin position="245"/>
        <end position="286"/>
    </location>
</feature>
<evidence type="ECO:0008006" key="4">
    <source>
        <dbReference type="Google" id="ProtNLM"/>
    </source>
</evidence>
<feature type="region of interest" description="Disordered" evidence="1">
    <location>
        <begin position="97"/>
        <end position="343"/>
    </location>
</feature>
<evidence type="ECO:0000313" key="2">
    <source>
        <dbReference type="EMBL" id="CBN75138.1"/>
    </source>
</evidence>
<accession>D8LS81</accession>
<sequence length="486" mass="52390">MEPLQRAHGFKVHRVPNDGDCFFSSIKAALPDGVAAERARGGGGGGAADCAGSALTVRQMREWVAEEMGQDQLDFYILQAGANPEDRWLDFVRPLVDRIPSDDEEEEEEEEEEGEEDDDDSYRGETEGEASQSQPQQSAATSRKPPSSRSRPSRATAAAATAASRAPKAVGSGGGGVARGRGKGRTGSGQPEGKKPTSRRTAKADDTDAPEDSECATLAAVVSPPSASSDRNARYLRRREGRGLSAAAAAAAATKAAASTNKNPKAKSSSNQRRATAEAEAGSSSRRSSRSRKGKATSPRRVGEEGSGGDEEEEEEEEEEEGGEEETEAVGWRWENEVEEENEGLPVVETVEELRRFVRLEGSDVGHGNCMWADTHAHHVVSRRLKITILFVDMEREKRAWPYRVLARTVTDSDDGEDERFVVLKREPSHFVLLETVPSPEDSDGAVGSDSGGGGVAAKKKRKGGRGQACFSRSELPDVVRRLWQL</sequence>
<dbReference type="Proteomes" id="UP000002630">
    <property type="component" value="Linkage Group LG26"/>
</dbReference>
<keyword evidence="3" id="KW-1185">Reference proteome</keyword>
<proteinExistence type="predicted"/>
<feature type="compositionally biased region" description="Low complexity" evidence="1">
    <location>
        <begin position="130"/>
        <end position="169"/>
    </location>
</feature>
<protein>
    <recommendedName>
        <fullName evidence="4">OTU domain-containing protein</fullName>
    </recommendedName>
</protein>
<organism evidence="2 3">
    <name type="scientific">Ectocarpus siliculosus</name>
    <name type="common">Brown alga</name>
    <name type="synonym">Conferva siliculosa</name>
    <dbReference type="NCBI Taxonomy" id="2880"/>
    <lineage>
        <taxon>Eukaryota</taxon>
        <taxon>Sar</taxon>
        <taxon>Stramenopiles</taxon>
        <taxon>Ochrophyta</taxon>
        <taxon>PX clade</taxon>
        <taxon>Phaeophyceae</taxon>
        <taxon>Ectocarpales</taxon>
        <taxon>Ectocarpaceae</taxon>
        <taxon>Ectocarpus</taxon>
    </lineage>
</organism>
<dbReference type="AlphaFoldDB" id="D8LS81"/>
<dbReference type="InParanoid" id="D8LS81"/>
<dbReference type="EMBL" id="FN649751">
    <property type="protein sequence ID" value="CBN75138.1"/>
    <property type="molecule type" value="Genomic_DNA"/>
</dbReference>
<name>D8LS81_ECTSI</name>
<feature type="compositionally biased region" description="Acidic residues" evidence="1">
    <location>
        <begin position="307"/>
        <end position="328"/>
    </location>
</feature>
<dbReference type="OrthoDB" id="10534568at2759"/>
<reference evidence="2 3" key="1">
    <citation type="journal article" date="2010" name="Nature">
        <title>The Ectocarpus genome and the independent evolution of multicellularity in brown algae.</title>
        <authorList>
            <person name="Cock J.M."/>
            <person name="Sterck L."/>
            <person name="Rouze P."/>
            <person name="Scornet D."/>
            <person name="Allen A.E."/>
            <person name="Amoutzias G."/>
            <person name="Anthouard V."/>
            <person name="Artiguenave F."/>
            <person name="Aury J.M."/>
            <person name="Badger J.H."/>
            <person name="Beszteri B."/>
            <person name="Billiau K."/>
            <person name="Bonnet E."/>
            <person name="Bothwell J.H."/>
            <person name="Bowler C."/>
            <person name="Boyen C."/>
            <person name="Brownlee C."/>
            <person name="Carrano C.J."/>
            <person name="Charrier B."/>
            <person name="Cho G.Y."/>
            <person name="Coelho S.M."/>
            <person name="Collen J."/>
            <person name="Corre E."/>
            <person name="Da Silva C."/>
            <person name="Delage L."/>
            <person name="Delaroque N."/>
            <person name="Dittami S.M."/>
            <person name="Doulbeau S."/>
            <person name="Elias M."/>
            <person name="Farnham G."/>
            <person name="Gachon C.M."/>
            <person name="Gschloessl B."/>
            <person name="Heesch S."/>
            <person name="Jabbari K."/>
            <person name="Jubin C."/>
            <person name="Kawai H."/>
            <person name="Kimura K."/>
            <person name="Kloareg B."/>
            <person name="Kupper F.C."/>
            <person name="Lang D."/>
            <person name="Le Bail A."/>
            <person name="Leblanc C."/>
            <person name="Lerouge P."/>
            <person name="Lohr M."/>
            <person name="Lopez P.J."/>
            <person name="Martens C."/>
            <person name="Maumus F."/>
            <person name="Michel G."/>
            <person name="Miranda-Saavedra D."/>
            <person name="Morales J."/>
            <person name="Moreau H."/>
            <person name="Motomura T."/>
            <person name="Nagasato C."/>
            <person name="Napoli C.A."/>
            <person name="Nelson D.R."/>
            <person name="Nyvall-Collen P."/>
            <person name="Peters A.F."/>
            <person name="Pommier C."/>
            <person name="Potin P."/>
            <person name="Poulain J."/>
            <person name="Quesneville H."/>
            <person name="Read B."/>
            <person name="Rensing S.A."/>
            <person name="Ritter A."/>
            <person name="Rousvoal S."/>
            <person name="Samanta M."/>
            <person name="Samson G."/>
            <person name="Schroeder D.C."/>
            <person name="Segurens B."/>
            <person name="Strittmatter M."/>
            <person name="Tonon T."/>
            <person name="Tregear J.W."/>
            <person name="Valentin K."/>
            <person name="von Dassow P."/>
            <person name="Yamagishi T."/>
            <person name="Van de Peer Y."/>
            <person name="Wincker P."/>
        </authorList>
    </citation>
    <scope>NUCLEOTIDE SEQUENCE [LARGE SCALE GENOMIC DNA]</scope>
    <source>
        <strain evidence="3">Ec32 / CCAP1310/4</strain>
    </source>
</reference>
<feature type="region of interest" description="Disordered" evidence="1">
    <location>
        <begin position="437"/>
        <end position="470"/>
    </location>
</feature>
<dbReference type="EMBL" id="FN648927">
    <property type="protein sequence ID" value="CBN75138.1"/>
    <property type="molecule type" value="Genomic_DNA"/>
</dbReference>
<feature type="compositionally biased region" description="Acidic residues" evidence="1">
    <location>
        <begin position="102"/>
        <end position="120"/>
    </location>
</feature>
<gene>
    <name evidence="2" type="ORF">Esi_0070_0084</name>
</gene>
<feature type="compositionally biased region" description="Low complexity" evidence="1">
    <location>
        <begin position="219"/>
        <end position="229"/>
    </location>
</feature>